<dbReference type="SUPFAM" id="SSF54593">
    <property type="entry name" value="Glyoxalase/Bleomycin resistance protein/Dihydroxybiphenyl dioxygenase"/>
    <property type="match status" value="1"/>
</dbReference>
<dbReference type="Proteomes" id="UP000661918">
    <property type="component" value="Unassembled WGS sequence"/>
</dbReference>
<gene>
    <name evidence="2" type="ORF">GCM10010841_09680</name>
</gene>
<organism evidence="2 3">
    <name type="scientific">Deinococcus aerophilus</name>
    <dbReference type="NCBI Taxonomy" id="522488"/>
    <lineage>
        <taxon>Bacteria</taxon>
        <taxon>Thermotogati</taxon>
        <taxon>Deinococcota</taxon>
        <taxon>Deinococci</taxon>
        <taxon>Deinococcales</taxon>
        <taxon>Deinococcaceae</taxon>
        <taxon>Deinococcus</taxon>
    </lineage>
</organism>
<keyword evidence="3" id="KW-1185">Reference proteome</keyword>
<dbReference type="EMBL" id="BMOM01000005">
    <property type="protein sequence ID" value="GGM03301.1"/>
    <property type="molecule type" value="Genomic_DNA"/>
</dbReference>
<sequence>MHFETLTLWCADLHAQHAFYTQTLGLTTVQRMPGHVTFQAGRTRLTFRHAGEVQGFYHLAFDIPRNQMDSAEAWLRVRTPVLHDPQGKARFPRSGRWTSESVYFEDPAGNILEFVARHDFPSDRAAAFSSTGLLHVSELGVVVPDVPATVRDLGQRFGLLPFNDCSDTFCAVGDHHGLLIVVREGRGWVPARRPATPAPFELTFSEADSRQVLRHSDLPVHAGAGKVHA</sequence>
<dbReference type="Gene3D" id="3.10.180.10">
    <property type="entry name" value="2,3-Dihydroxybiphenyl 1,2-Dioxygenase, domain 1"/>
    <property type="match status" value="1"/>
</dbReference>
<proteinExistence type="predicted"/>
<reference evidence="3" key="1">
    <citation type="journal article" date="2019" name="Int. J. Syst. Evol. Microbiol.">
        <title>The Global Catalogue of Microorganisms (GCM) 10K type strain sequencing project: providing services to taxonomists for standard genome sequencing and annotation.</title>
        <authorList>
            <consortium name="The Broad Institute Genomics Platform"/>
            <consortium name="The Broad Institute Genome Sequencing Center for Infectious Disease"/>
            <person name="Wu L."/>
            <person name="Ma J."/>
        </authorList>
    </citation>
    <scope>NUCLEOTIDE SEQUENCE [LARGE SCALE GENOMIC DNA]</scope>
    <source>
        <strain evidence="3">JCM 15443</strain>
    </source>
</reference>
<dbReference type="InterPro" id="IPR029068">
    <property type="entry name" value="Glyas_Bleomycin-R_OHBP_Dase"/>
</dbReference>
<name>A0ABQ2GM55_9DEIO</name>
<feature type="domain" description="VOC" evidence="1">
    <location>
        <begin position="2"/>
        <end position="117"/>
    </location>
</feature>
<evidence type="ECO:0000313" key="2">
    <source>
        <dbReference type="EMBL" id="GGM03301.1"/>
    </source>
</evidence>
<accession>A0ABQ2GM55</accession>
<protein>
    <recommendedName>
        <fullName evidence="1">VOC domain-containing protein</fullName>
    </recommendedName>
</protein>
<dbReference type="InterPro" id="IPR037523">
    <property type="entry name" value="VOC_core"/>
</dbReference>
<dbReference type="PROSITE" id="PS51819">
    <property type="entry name" value="VOC"/>
    <property type="match status" value="1"/>
</dbReference>
<dbReference type="RefSeq" id="WP_188901946.1">
    <property type="nucleotide sequence ID" value="NZ_BMOM01000005.1"/>
</dbReference>
<evidence type="ECO:0000313" key="3">
    <source>
        <dbReference type="Proteomes" id="UP000661918"/>
    </source>
</evidence>
<evidence type="ECO:0000259" key="1">
    <source>
        <dbReference type="PROSITE" id="PS51819"/>
    </source>
</evidence>
<comment type="caution">
    <text evidence="2">The sequence shown here is derived from an EMBL/GenBank/DDBJ whole genome shotgun (WGS) entry which is preliminary data.</text>
</comment>